<reference evidence="2 3" key="1">
    <citation type="submission" date="2020-09" db="EMBL/GenBank/DDBJ databases">
        <authorList>
            <person name="Tanuku N.R.S."/>
        </authorList>
    </citation>
    <scope>NUCLEOTIDE SEQUENCE [LARGE SCALE GENOMIC DNA]</scope>
    <source>
        <strain evidence="2 3">AK62</strain>
    </source>
</reference>
<dbReference type="Pfam" id="PF11575">
    <property type="entry name" value="FhuF_C"/>
    <property type="match status" value="1"/>
</dbReference>
<gene>
    <name evidence="2" type="ORF">H9C73_08420</name>
</gene>
<dbReference type="RefSeq" id="WP_209287379.1">
    <property type="nucleotide sequence ID" value="NZ_JACVEW010000011.1"/>
</dbReference>
<sequence>MTQTLGIEQSEDSSAQKLAELCWKLLPALPVDQGSLSAPNVMVLTRAQDGQLEALVSALAKHHPEAGRHYWSVRAWNLLMWQPVLVTLLATEVMSRPVDLLQLGQKCQDTVVAGMVLGDEILPSGVLSRSEMGAYLREVSEVTLTDLGRVIRINSALARRLLADRVLSTLLRIRPLLAEASNTRAHSLAEHWLRAAGLKSASALMEFELPDRSPALALDRKGCCQHFRRQDGGLCKTCPRQSKTTRIKRLQEEWHPDAGAE</sequence>
<feature type="domain" description="Ferric siderophore reductase C-terminal" evidence="1">
    <location>
        <begin position="220"/>
        <end position="240"/>
    </location>
</feature>
<comment type="caution">
    <text evidence="2">The sequence shown here is derived from an EMBL/GenBank/DDBJ whole genome shotgun (WGS) entry which is preliminary data.</text>
</comment>
<dbReference type="InterPro" id="IPR023998">
    <property type="entry name" value="FCR-like"/>
</dbReference>
<dbReference type="InterPro" id="IPR024726">
    <property type="entry name" value="FhuF_C"/>
</dbReference>
<organism evidence="2 3">
    <name type="scientific">Marinobacterium alkalitolerans</name>
    <dbReference type="NCBI Taxonomy" id="1542925"/>
    <lineage>
        <taxon>Bacteria</taxon>
        <taxon>Pseudomonadati</taxon>
        <taxon>Pseudomonadota</taxon>
        <taxon>Gammaproteobacteria</taxon>
        <taxon>Oceanospirillales</taxon>
        <taxon>Oceanospirillaceae</taxon>
        <taxon>Marinobacterium</taxon>
    </lineage>
</organism>
<accession>A0ABS3ZAN9</accession>
<evidence type="ECO:0000259" key="1">
    <source>
        <dbReference type="Pfam" id="PF11575"/>
    </source>
</evidence>
<evidence type="ECO:0000313" key="2">
    <source>
        <dbReference type="EMBL" id="MBP0048761.1"/>
    </source>
</evidence>
<name>A0ABS3ZAN9_9GAMM</name>
<dbReference type="Proteomes" id="UP000810171">
    <property type="component" value="Unassembled WGS sequence"/>
</dbReference>
<keyword evidence="3" id="KW-1185">Reference proteome</keyword>
<proteinExistence type="predicted"/>
<evidence type="ECO:0000313" key="3">
    <source>
        <dbReference type="Proteomes" id="UP000810171"/>
    </source>
</evidence>
<protein>
    <submittedName>
        <fullName evidence="2">Siderophore ferric iron reductase</fullName>
    </submittedName>
</protein>
<dbReference type="EMBL" id="JACVEW010000011">
    <property type="protein sequence ID" value="MBP0048761.1"/>
    <property type="molecule type" value="Genomic_DNA"/>
</dbReference>
<dbReference type="NCBIfam" id="TIGR03950">
    <property type="entry name" value="sidero_Fe_reduc"/>
    <property type="match status" value="1"/>
</dbReference>